<dbReference type="AlphaFoldDB" id="A0A6A6D3C6"/>
<dbReference type="SMART" id="SM00382">
    <property type="entry name" value="AAA"/>
    <property type="match status" value="1"/>
</dbReference>
<dbReference type="SUPFAM" id="SSF52540">
    <property type="entry name" value="P-loop containing nucleoside triphosphate hydrolases"/>
    <property type="match status" value="1"/>
</dbReference>
<dbReference type="GO" id="GO:1990275">
    <property type="term" value="F:preribosome binding"/>
    <property type="evidence" value="ECO:0007669"/>
    <property type="project" value="TreeGrafter"/>
</dbReference>
<evidence type="ECO:0000313" key="2">
    <source>
        <dbReference type="EMBL" id="KAF2172166.1"/>
    </source>
</evidence>
<dbReference type="GO" id="GO:0005634">
    <property type="term" value="C:nucleus"/>
    <property type="evidence" value="ECO:0007669"/>
    <property type="project" value="TreeGrafter"/>
</dbReference>
<dbReference type="Pfam" id="PF00004">
    <property type="entry name" value="AAA"/>
    <property type="match status" value="1"/>
</dbReference>
<gene>
    <name evidence="2" type="ORF">M409DRAFT_17406</name>
</gene>
<evidence type="ECO:0000259" key="1">
    <source>
        <dbReference type="SMART" id="SM00382"/>
    </source>
</evidence>
<dbReference type="GO" id="GO:0005524">
    <property type="term" value="F:ATP binding"/>
    <property type="evidence" value="ECO:0007669"/>
    <property type="project" value="InterPro"/>
</dbReference>
<dbReference type="OrthoDB" id="2115716at2759"/>
<dbReference type="Gene3D" id="3.40.50.300">
    <property type="entry name" value="P-loop containing nucleotide triphosphate hydrolases"/>
    <property type="match status" value="1"/>
</dbReference>
<name>A0A6A6D3C6_ZASCE</name>
<dbReference type="EMBL" id="ML993581">
    <property type="protein sequence ID" value="KAF2172166.1"/>
    <property type="molecule type" value="Genomic_DNA"/>
</dbReference>
<dbReference type="GO" id="GO:0016887">
    <property type="term" value="F:ATP hydrolysis activity"/>
    <property type="evidence" value="ECO:0007669"/>
    <property type="project" value="InterPro"/>
</dbReference>
<dbReference type="InterPro" id="IPR050168">
    <property type="entry name" value="AAA_ATPase_domain"/>
</dbReference>
<reference evidence="2" key="1">
    <citation type="journal article" date="2020" name="Stud. Mycol.">
        <title>101 Dothideomycetes genomes: a test case for predicting lifestyles and emergence of pathogens.</title>
        <authorList>
            <person name="Haridas S."/>
            <person name="Albert R."/>
            <person name="Binder M."/>
            <person name="Bloem J."/>
            <person name="Labutti K."/>
            <person name="Salamov A."/>
            <person name="Andreopoulos B."/>
            <person name="Baker S."/>
            <person name="Barry K."/>
            <person name="Bills G."/>
            <person name="Bluhm B."/>
            <person name="Cannon C."/>
            <person name="Castanera R."/>
            <person name="Culley D."/>
            <person name="Daum C."/>
            <person name="Ezra D."/>
            <person name="Gonzalez J."/>
            <person name="Henrissat B."/>
            <person name="Kuo A."/>
            <person name="Liang C."/>
            <person name="Lipzen A."/>
            <person name="Lutzoni F."/>
            <person name="Magnuson J."/>
            <person name="Mondo S."/>
            <person name="Nolan M."/>
            <person name="Ohm R."/>
            <person name="Pangilinan J."/>
            <person name="Park H.-J."/>
            <person name="Ramirez L."/>
            <person name="Alfaro M."/>
            <person name="Sun H."/>
            <person name="Tritt A."/>
            <person name="Yoshinaga Y."/>
            <person name="Zwiers L.-H."/>
            <person name="Turgeon B."/>
            <person name="Goodwin S."/>
            <person name="Spatafora J."/>
            <person name="Crous P."/>
            <person name="Grigoriev I."/>
        </authorList>
    </citation>
    <scope>NUCLEOTIDE SEQUENCE</scope>
    <source>
        <strain evidence="2">ATCC 36951</strain>
    </source>
</reference>
<organism evidence="2 3">
    <name type="scientific">Zasmidium cellare ATCC 36951</name>
    <dbReference type="NCBI Taxonomy" id="1080233"/>
    <lineage>
        <taxon>Eukaryota</taxon>
        <taxon>Fungi</taxon>
        <taxon>Dikarya</taxon>
        <taxon>Ascomycota</taxon>
        <taxon>Pezizomycotina</taxon>
        <taxon>Dothideomycetes</taxon>
        <taxon>Dothideomycetidae</taxon>
        <taxon>Mycosphaerellales</taxon>
        <taxon>Mycosphaerellaceae</taxon>
        <taxon>Zasmidium</taxon>
    </lineage>
</organism>
<dbReference type="InterPro" id="IPR003959">
    <property type="entry name" value="ATPase_AAA_core"/>
</dbReference>
<dbReference type="PANTHER" id="PTHR23077">
    <property type="entry name" value="AAA-FAMILY ATPASE"/>
    <property type="match status" value="1"/>
</dbReference>
<evidence type="ECO:0000313" key="3">
    <source>
        <dbReference type="Proteomes" id="UP000799537"/>
    </source>
</evidence>
<protein>
    <recommendedName>
        <fullName evidence="1">AAA+ ATPase domain-containing protein</fullName>
    </recommendedName>
</protein>
<dbReference type="GO" id="GO:0042254">
    <property type="term" value="P:ribosome biogenesis"/>
    <property type="evidence" value="ECO:0007669"/>
    <property type="project" value="TreeGrafter"/>
</dbReference>
<dbReference type="GO" id="GO:0003723">
    <property type="term" value="F:RNA binding"/>
    <property type="evidence" value="ECO:0007669"/>
    <property type="project" value="TreeGrafter"/>
</dbReference>
<dbReference type="InterPro" id="IPR027417">
    <property type="entry name" value="P-loop_NTPase"/>
</dbReference>
<dbReference type="InterPro" id="IPR003593">
    <property type="entry name" value="AAA+_ATPase"/>
</dbReference>
<keyword evidence="3" id="KW-1185">Reference proteome</keyword>
<sequence length="490" mass="55916">MTKGSLTHRPAPHNEAARAWFEHSSAPRVNTDAVVVEALRAEYPELHLTVVPRPQCDILAYASAGHAGVAPIDNAKDRLSWRVYVPPASRLNGKGILADDLKFGKYLIDWRNKEFVVYVAEARDGDSAYPDLRQQYVLSSSVDATTALLLEAGQYGNLLHEEVWVFDRGYWQKSKELYESVQKARWEDVILEPGKKKIIVDDTLDFFNSRGTYEKLRVPWKRGIIYYGPPGNGKTISIKALMHSLYDRDDPIPTLYVRTLSSPAGPEYSLGQIFSLARRTAPCLLVFEDLDSIVSDQVRSYFLNEVDGIKKNDGILIIGSTNHLDRLDPGIVKRPSRFDRKYLFPNPDEKERALYMKYWQGKLSDNKDLDFPDKLCPAIAKITKGFSFAYLQEAMVAALLAIAREDEYSERVCLECLQAHDKPSNGSSCDKEGVRPFKGLYDYVWLTKQMDEDDKDLDNYVLWREIKKQVRILREELGDDTKRAYGERPT</sequence>
<dbReference type="RefSeq" id="XP_033673055.1">
    <property type="nucleotide sequence ID" value="XM_033804054.1"/>
</dbReference>
<dbReference type="GeneID" id="54557326"/>
<dbReference type="Proteomes" id="UP000799537">
    <property type="component" value="Unassembled WGS sequence"/>
</dbReference>
<dbReference type="PANTHER" id="PTHR23077:SF132">
    <property type="entry name" value="ATP-DEPENDENT ZN PROTEASE"/>
    <property type="match status" value="1"/>
</dbReference>
<dbReference type="CDD" id="cd19481">
    <property type="entry name" value="RecA-like_protease"/>
    <property type="match status" value="1"/>
</dbReference>
<proteinExistence type="predicted"/>
<feature type="domain" description="AAA+ ATPase" evidence="1">
    <location>
        <begin position="221"/>
        <end position="348"/>
    </location>
</feature>
<accession>A0A6A6D3C6</accession>